<dbReference type="Proteomes" id="UP001183817">
    <property type="component" value="Unassembled WGS sequence"/>
</dbReference>
<dbReference type="EMBL" id="JAVDYI010000001">
    <property type="protein sequence ID" value="MDR7359154.1"/>
    <property type="molecule type" value="Genomic_DNA"/>
</dbReference>
<evidence type="ECO:0000313" key="2">
    <source>
        <dbReference type="Proteomes" id="UP001183817"/>
    </source>
</evidence>
<keyword evidence="2" id="KW-1185">Reference proteome</keyword>
<gene>
    <name evidence="1" type="ORF">J2S64_002845</name>
</gene>
<comment type="caution">
    <text evidence="1">The sequence shown here is derived from an EMBL/GenBank/DDBJ whole genome shotgun (WGS) entry which is preliminary data.</text>
</comment>
<dbReference type="PROSITE" id="PS51257">
    <property type="entry name" value="PROKAR_LIPOPROTEIN"/>
    <property type="match status" value="1"/>
</dbReference>
<sequence>MPGAMRALRVAPAPGHFSRKYQHACQLISSAGSCIIEATSAVNRVDMSFLVHMVVEEGHKRCFPPVIPTIPDGKPEGDMIQKELARTESMTCFIVR</sequence>
<name>A0ABU2BKH6_9MICC</name>
<reference evidence="1 2" key="1">
    <citation type="submission" date="2023-07" db="EMBL/GenBank/DDBJ databases">
        <title>Sequencing the genomes of 1000 actinobacteria strains.</title>
        <authorList>
            <person name="Klenk H.-P."/>
        </authorList>
    </citation>
    <scope>NUCLEOTIDE SEQUENCE [LARGE SCALE GENOMIC DNA]</scope>
    <source>
        <strain evidence="1 2">DSM 20167</strain>
    </source>
</reference>
<proteinExistence type="predicted"/>
<accession>A0ABU2BKH6</accession>
<evidence type="ECO:0000313" key="1">
    <source>
        <dbReference type="EMBL" id="MDR7359154.1"/>
    </source>
</evidence>
<protein>
    <submittedName>
        <fullName evidence="1">Uncharacterized protein</fullName>
    </submittedName>
</protein>
<organism evidence="1 2">
    <name type="scientific">Paeniglutamicibacter sulfureus</name>
    <dbReference type="NCBI Taxonomy" id="43666"/>
    <lineage>
        <taxon>Bacteria</taxon>
        <taxon>Bacillati</taxon>
        <taxon>Actinomycetota</taxon>
        <taxon>Actinomycetes</taxon>
        <taxon>Micrococcales</taxon>
        <taxon>Micrococcaceae</taxon>
        <taxon>Paeniglutamicibacter</taxon>
    </lineage>
</organism>